<proteinExistence type="predicted"/>
<organism evidence="1 2">
    <name type="scientific">Synechococcus phage ACG-2014a</name>
    <dbReference type="NCBI Taxonomy" id="1493507"/>
    <lineage>
        <taxon>Viruses</taxon>
        <taxon>Duplodnaviria</taxon>
        <taxon>Heunggongvirae</taxon>
        <taxon>Uroviricota</taxon>
        <taxon>Caudoviricetes</taxon>
        <taxon>Pantevenvirales</taxon>
        <taxon>Kyanoviridae</taxon>
        <taxon>Acionnavirus</taxon>
        <taxon>Acionnavirus monteraybay</taxon>
    </lineage>
</organism>
<dbReference type="EMBL" id="KJ019088">
    <property type="protein sequence ID" value="AIX28290.1"/>
    <property type="molecule type" value="Genomic_DNA"/>
</dbReference>
<accession>A0A0E3FJQ1</accession>
<evidence type="ECO:0000313" key="1">
    <source>
        <dbReference type="EMBL" id="AIX28290.1"/>
    </source>
</evidence>
<reference evidence="1 2" key="1">
    <citation type="submission" date="2013-12" db="EMBL/GenBank/DDBJ databases">
        <title>Ecological redundancy of diverse viral populations within a natural community.</title>
        <authorList>
            <person name="Gregory A.C."/>
            <person name="LaButti K."/>
            <person name="Copeland A."/>
            <person name="Woyke T."/>
            <person name="Sullivan M.B."/>
        </authorList>
    </citation>
    <scope>NUCLEOTIDE SEQUENCE [LARGE SCALE GENOMIC DNA]</scope>
    <source>
        <strain evidence="1">Syn7803US1</strain>
    </source>
</reference>
<dbReference type="Proteomes" id="UP000185407">
    <property type="component" value="Segment"/>
</dbReference>
<evidence type="ECO:0008006" key="3">
    <source>
        <dbReference type="Google" id="ProtNLM"/>
    </source>
</evidence>
<gene>
    <name evidence="1" type="ORF">Syn7803US1_154</name>
</gene>
<evidence type="ECO:0000313" key="2">
    <source>
        <dbReference type="Proteomes" id="UP000185407"/>
    </source>
</evidence>
<sequence length="174" mass="19875">MIKVFQNFLPDEDFKSIQNLVNGPDFPWFWNDSVTALGSTGDIGQFTHTLYTPNNGVQSNLYGQFKSILEKLLLIDDSGDNFMGLLYRAKLNLNPRQSTNVMIGDYHIDFTVPCQTALYYFNTNNGYTAFEDVNDVIYNEENTMVIFPSHIKHVGHSCTDAAFRTVLNLNYITY</sequence>
<name>A0A0E3FJQ1_9CAUD</name>
<protein>
    <recommendedName>
        <fullName evidence="3">DNA endonuclease V</fullName>
    </recommendedName>
</protein>